<proteinExistence type="predicted"/>
<reference evidence="1 2" key="1">
    <citation type="submission" date="2018-07" db="EMBL/GenBank/DDBJ databases">
        <title>Genomic Encyclopedia of Type Strains, Phase III (KMG-III): the genomes of soil and plant-associated and newly described type strains.</title>
        <authorList>
            <person name="Whitman W."/>
        </authorList>
    </citation>
    <scope>NUCLEOTIDE SEQUENCE [LARGE SCALE GENOMIC DNA]</scope>
    <source>
        <strain evidence="1 2">CECT 7958</strain>
    </source>
</reference>
<protein>
    <submittedName>
        <fullName evidence="1">Uncharacterized protein</fullName>
    </submittedName>
</protein>
<accession>A0A368ZFL0</accession>
<dbReference type="EMBL" id="QPJO01000002">
    <property type="protein sequence ID" value="RCW92306.1"/>
    <property type="molecule type" value="Genomic_DNA"/>
</dbReference>
<dbReference type="Proteomes" id="UP000253436">
    <property type="component" value="Unassembled WGS sequence"/>
</dbReference>
<evidence type="ECO:0000313" key="2">
    <source>
        <dbReference type="Proteomes" id="UP000253436"/>
    </source>
</evidence>
<gene>
    <name evidence="1" type="ORF">DFQ08_102330</name>
</gene>
<sequence length="120" mass="13975">MKKVFSLLITFLILLVISQRAVVIVHFKLNQKVIAKQFCVNQDKPELQCNGQCFLHKELKETEHSDSKKTITTKYFDWVFTPNDEYAIALKTISKKRIVVTYENLKHKAPYLEIVVPPPI</sequence>
<dbReference type="AlphaFoldDB" id="A0A368ZFL0"/>
<organism evidence="1 2">
    <name type="scientific">Winogradskyella arenosi</name>
    <dbReference type="NCBI Taxonomy" id="533325"/>
    <lineage>
        <taxon>Bacteria</taxon>
        <taxon>Pseudomonadati</taxon>
        <taxon>Bacteroidota</taxon>
        <taxon>Flavobacteriia</taxon>
        <taxon>Flavobacteriales</taxon>
        <taxon>Flavobacteriaceae</taxon>
        <taxon>Winogradskyella</taxon>
    </lineage>
</organism>
<dbReference type="OrthoDB" id="980645at2"/>
<dbReference type="RefSeq" id="WP_114308980.1">
    <property type="nucleotide sequence ID" value="NZ_QPJO01000002.1"/>
</dbReference>
<name>A0A368ZFL0_9FLAO</name>
<keyword evidence="2" id="KW-1185">Reference proteome</keyword>
<comment type="caution">
    <text evidence="1">The sequence shown here is derived from an EMBL/GenBank/DDBJ whole genome shotgun (WGS) entry which is preliminary data.</text>
</comment>
<evidence type="ECO:0000313" key="1">
    <source>
        <dbReference type="EMBL" id="RCW92306.1"/>
    </source>
</evidence>